<dbReference type="Proteomes" id="UP000696931">
    <property type="component" value="Unassembled WGS sequence"/>
</dbReference>
<evidence type="ECO:0000259" key="5">
    <source>
        <dbReference type="PROSITE" id="PS51063"/>
    </source>
</evidence>
<dbReference type="SMART" id="SM00100">
    <property type="entry name" value="cNMP"/>
    <property type="match status" value="1"/>
</dbReference>
<dbReference type="InterPro" id="IPR036390">
    <property type="entry name" value="WH_DNA-bd_sf"/>
</dbReference>
<dbReference type="InterPro" id="IPR036388">
    <property type="entry name" value="WH-like_DNA-bd_sf"/>
</dbReference>
<dbReference type="EMBL" id="JACRIW010000036">
    <property type="protein sequence ID" value="MBI5168795.1"/>
    <property type="molecule type" value="Genomic_DNA"/>
</dbReference>
<feature type="domain" description="Cyclic nucleotide-binding" evidence="4">
    <location>
        <begin position="18"/>
        <end position="137"/>
    </location>
</feature>
<dbReference type="InterPro" id="IPR018490">
    <property type="entry name" value="cNMP-bd_dom_sf"/>
</dbReference>
<accession>A0A933SBS0</accession>
<dbReference type="SUPFAM" id="SSF51206">
    <property type="entry name" value="cAMP-binding domain-like"/>
    <property type="match status" value="1"/>
</dbReference>
<dbReference type="Gene3D" id="1.10.10.10">
    <property type="entry name" value="Winged helix-like DNA-binding domain superfamily/Winged helix DNA-binding domain"/>
    <property type="match status" value="1"/>
</dbReference>
<sequence length="239" mass="26645">MSEVHREQIRHALRTLSLFRGVTDADRARLEHACTLRQLRKGDALWMAGDMADVLFVLLRGRVKIVRHGLKADVLLELFGEGEAVGAVAVFNKMAYPASAFALEPCTVLCVPAVEYFALVERNPALSHSLIRDLTRLNLSFSRKLEEMRGQKVEVRIAQFFLQLCERMGRDVEGGTELPIALTRQEIAETVGTTVESAIRTLSRWNREEVLLSLDGSFLVPSCDALRTIVDEGGQHSEG</sequence>
<dbReference type="PRINTS" id="PR00034">
    <property type="entry name" value="HTHCRP"/>
</dbReference>
<protein>
    <submittedName>
        <fullName evidence="6">Crp/Fnr family transcriptional regulator</fullName>
    </submittedName>
</protein>
<dbReference type="PANTHER" id="PTHR24567">
    <property type="entry name" value="CRP FAMILY TRANSCRIPTIONAL REGULATORY PROTEIN"/>
    <property type="match status" value="1"/>
</dbReference>
<dbReference type="InterPro" id="IPR012318">
    <property type="entry name" value="HTH_CRP"/>
</dbReference>
<name>A0A933SBS0_UNCEI</name>
<evidence type="ECO:0000256" key="3">
    <source>
        <dbReference type="ARBA" id="ARBA00023163"/>
    </source>
</evidence>
<reference evidence="6" key="1">
    <citation type="submission" date="2020-07" db="EMBL/GenBank/DDBJ databases">
        <title>Huge and variable diversity of episymbiotic CPR bacteria and DPANN archaea in groundwater ecosystems.</title>
        <authorList>
            <person name="He C.Y."/>
            <person name="Keren R."/>
            <person name="Whittaker M."/>
            <person name="Farag I.F."/>
            <person name="Doudna J."/>
            <person name="Cate J.H.D."/>
            <person name="Banfield J.F."/>
        </authorList>
    </citation>
    <scope>NUCLEOTIDE SEQUENCE</scope>
    <source>
        <strain evidence="6">NC_groundwater_1813_Pr3_B-0.1um_71_17</strain>
    </source>
</reference>
<dbReference type="InterPro" id="IPR000595">
    <property type="entry name" value="cNMP-bd_dom"/>
</dbReference>
<gene>
    <name evidence="6" type="ORF">HZA61_04835</name>
</gene>
<dbReference type="SMART" id="SM00419">
    <property type="entry name" value="HTH_CRP"/>
    <property type="match status" value="1"/>
</dbReference>
<dbReference type="Pfam" id="PF00027">
    <property type="entry name" value="cNMP_binding"/>
    <property type="match status" value="1"/>
</dbReference>
<keyword evidence="3" id="KW-0804">Transcription</keyword>
<dbReference type="InterPro" id="IPR014710">
    <property type="entry name" value="RmlC-like_jellyroll"/>
</dbReference>
<dbReference type="CDD" id="cd00038">
    <property type="entry name" value="CAP_ED"/>
    <property type="match status" value="1"/>
</dbReference>
<dbReference type="AlphaFoldDB" id="A0A933SBS0"/>
<keyword evidence="1" id="KW-0805">Transcription regulation</keyword>
<dbReference type="InterPro" id="IPR050397">
    <property type="entry name" value="Env_Response_Regulators"/>
</dbReference>
<evidence type="ECO:0000313" key="7">
    <source>
        <dbReference type="Proteomes" id="UP000696931"/>
    </source>
</evidence>
<dbReference type="GO" id="GO:0005829">
    <property type="term" value="C:cytosol"/>
    <property type="evidence" value="ECO:0007669"/>
    <property type="project" value="TreeGrafter"/>
</dbReference>
<dbReference type="GO" id="GO:0003677">
    <property type="term" value="F:DNA binding"/>
    <property type="evidence" value="ECO:0007669"/>
    <property type="project" value="UniProtKB-KW"/>
</dbReference>
<dbReference type="GO" id="GO:0003700">
    <property type="term" value="F:DNA-binding transcription factor activity"/>
    <property type="evidence" value="ECO:0007669"/>
    <property type="project" value="TreeGrafter"/>
</dbReference>
<proteinExistence type="predicted"/>
<dbReference type="Gene3D" id="2.60.120.10">
    <property type="entry name" value="Jelly Rolls"/>
    <property type="match status" value="1"/>
</dbReference>
<dbReference type="PROSITE" id="PS50042">
    <property type="entry name" value="CNMP_BINDING_3"/>
    <property type="match status" value="1"/>
</dbReference>
<dbReference type="Pfam" id="PF13545">
    <property type="entry name" value="HTH_Crp_2"/>
    <property type="match status" value="1"/>
</dbReference>
<dbReference type="PROSITE" id="PS51063">
    <property type="entry name" value="HTH_CRP_2"/>
    <property type="match status" value="1"/>
</dbReference>
<organism evidence="6 7">
    <name type="scientific">Eiseniibacteriota bacterium</name>
    <dbReference type="NCBI Taxonomy" id="2212470"/>
    <lineage>
        <taxon>Bacteria</taxon>
        <taxon>Candidatus Eiseniibacteriota</taxon>
    </lineage>
</organism>
<evidence type="ECO:0000313" key="6">
    <source>
        <dbReference type="EMBL" id="MBI5168795.1"/>
    </source>
</evidence>
<feature type="domain" description="HTH crp-type" evidence="5">
    <location>
        <begin position="151"/>
        <end position="224"/>
    </location>
</feature>
<evidence type="ECO:0000256" key="2">
    <source>
        <dbReference type="ARBA" id="ARBA00023125"/>
    </source>
</evidence>
<keyword evidence="2" id="KW-0238">DNA-binding</keyword>
<dbReference type="PANTHER" id="PTHR24567:SF28">
    <property type="entry name" value="LISTERIOLYSIN REGULATORY PROTEIN"/>
    <property type="match status" value="1"/>
</dbReference>
<evidence type="ECO:0000256" key="1">
    <source>
        <dbReference type="ARBA" id="ARBA00023015"/>
    </source>
</evidence>
<comment type="caution">
    <text evidence="6">The sequence shown here is derived from an EMBL/GenBank/DDBJ whole genome shotgun (WGS) entry which is preliminary data.</text>
</comment>
<dbReference type="SUPFAM" id="SSF46785">
    <property type="entry name" value="Winged helix' DNA-binding domain"/>
    <property type="match status" value="1"/>
</dbReference>
<evidence type="ECO:0000259" key="4">
    <source>
        <dbReference type="PROSITE" id="PS50042"/>
    </source>
</evidence>